<gene>
    <name evidence="1" type="ORF">CONCODRAFT_8953</name>
</gene>
<evidence type="ECO:0000313" key="1">
    <source>
        <dbReference type="EMBL" id="KXN68743.1"/>
    </source>
</evidence>
<name>A0A137P119_CONC2</name>
<accession>A0A137P119</accession>
<evidence type="ECO:0000313" key="2">
    <source>
        <dbReference type="Proteomes" id="UP000070444"/>
    </source>
</evidence>
<keyword evidence="2" id="KW-1185">Reference proteome</keyword>
<reference evidence="1 2" key="1">
    <citation type="journal article" date="2015" name="Genome Biol. Evol.">
        <title>Phylogenomic analyses indicate that early fungi evolved digesting cell walls of algal ancestors of land plants.</title>
        <authorList>
            <person name="Chang Y."/>
            <person name="Wang S."/>
            <person name="Sekimoto S."/>
            <person name="Aerts A.L."/>
            <person name="Choi C."/>
            <person name="Clum A."/>
            <person name="LaButti K.M."/>
            <person name="Lindquist E.A."/>
            <person name="Yee Ngan C."/>
            <person name="Ohm R.A."/>
            <person name="Salamov A.A."/>
            <person name="Grigoriev I.V."/>
            <person name="Spatafora J.W."/>
            <person name="Berbee M.L."/>
        </authorList>
    </citation>
    <scope>NUCLEOTIDE SEQUENCE [LARGE SCALE GENOMIC DNA]</scope>
    <source>
        <strain evidence="1 2">NRRL 28638</strain>
    </source>
</reference>
<protein>
    <submittedName>
        <fullName evidence="1">Uncharacterized protein</fullName>
    </submittedName>
</protein>
<dbReference type="Proteomes" id="UP000070444">
    <property type="component" value="Unassembled WGS sequence"/>
</dbReference>
<organism evidence="1 2">
    <name type="scientific">Conidiobolus coronatus (strain ATCC 28846 / CBS 209.66 / NRRL 28638)</name>
    <name type="common">Delacroixia coronata</name>
    <dbReference type="NCBI Taxonomy" id="796925"/>
    <lineage>
        <taxon>Eukaryota</taxon>
        <taxon>Fungi</taxon>
        <taxon>Fungi incertae sedis</taxon>
        <taxon>Zoopagomycota</taxon>
        <taxon>Entomophthoromycotina</taxon>
        <taxon>Entomophthoromycetes</taxon>
        <taxon>Entomophthorales</taxon>
        <taxon>Ancylistaceae</taxon>
        <taxon>Conidiobolus</taxon>
    </lineage>
</organism>
<dbReference type="AlphaFoldDB" id="A0A137P119"/>
<proteinExistence type="predicted"/>
<sequence>MAKETQYTIEIPDPKKFHLSIKKEGNLQFLYSINYLKNKFKNVHNTLLAETRLEVGFTRVSECIIGREYGFQKLNFVKKLNRLYVLRKNWGSRCESDYLTYLPINSSMQWSIILNDNFTQCIGSIQLENYRDSKSLDKLANSEEQSLYPNANLKISINPDLPEEIRLIILISSSLIFKHIIKEFTKDKRKLFEIGLLKSLANPIN</sequence>
<dbReference type="EMBL" id="KQ964563">
    <property type="protein sequence ID" value="KXN68743.1"/>
    <property type="molecule type" value="Genomic_DNA"/>
</dbReference>